<protein>
    <submittedName>
        <fullName evidence="3">Proteins of 100 residues with WXG</fullName>
    </submittedName>
</protein>
<evidence type="ECO:0000313" key="3">
    <source>
        <dbReference type="EMBL" id="SCL39845.1"/>
    </source>
</evidence>
<dbReference type="Pfam" id="PF25547">
    <property type="entry name" value="WXG100_2"/>
    <property type="match status" value="1"/>
</dbReference>
<keyword evidence="1" id="KW-0472">Membrane</keyword>
<dbReference type="OrthoDB" id="4824840at2"/>
<keyword evidence="1" id="KW-1133">Transmembrane helix</keyword>
<dbReference type="STRING" id="145854.GA0074692_5504"/>
<dbReference type="InterPro" id="IPR057746">
    <property type="entry name" value="CpnT-like_N"/>
</dbReference>
<accession>A0A1C6TEH1</accession>
<dbReference type="EMBL" id="FMHW01000002">
    <property type="protein sequence ID" value="SCL39845.1"/>
    <property type="molecule type" value="Genomic_DNA"/>
</dbReference>
<organism evidence="3 4">
    <name type="scientific">Micromonospora pallida</name>
    <dbReference type="NCBI Taxonomy" id="145854"/>
    <lineage>
        <taxon>Bacteria</taxon>
        <taxon>Bacillati</taxon>
        <taxon>Actinomycetota</taxon>
        <taxon>Actinomycetes</taxon>
        <taxon>Micromonosporales</taxon>
        <taxon>Micromonosporaceae</taxon>
        <taxon>Micromonospora</taxon>
    </lineage>
</organism>
<dbReference type="InterPro" id="IPR036689">
    <property type="entry name" value="ESAT-6-like_sf"/>
</dbReference>
<sequence length="263" mass="28284">MTRPPSGAERIETWLGPAGAAYGVIRPIVDFLANPLDEVTGDPDQLREKAKAWQSAAERMEDFAQAELAARRGLLSYWEGDAATAFNTEMNEVNRSLGEIGADFEFTVKLLEASAEGAQQAQELVEQIVRELIAWLIITVVVALASAWITLGASVAAASAAGAIEAGLAGTRAAAVALRLANLLRQVATVLRNISNFARAYKLTTITKVGVRNWMTARYASSLGYQLLATNWVIKQTIAKPVLGPGVDKVTEADRPWKLPPVL</sequence>
<dbReference type="AlphaFoldDB" id="A0A1C6TEH1"/>
<evidence type="ECO:0000313" key="4">
    <source>
        <dbReference type="Proteomes" id="UP000198959"/>
    </source>
</evidence>
<keyword evidence="1" id="KW-0812">Transmembrane</keyword>
<gene>
    <name evidence="3" type="ORF">GA0074692_5504</name>
</gene>
<name>A0A1C6TEH1_9ACTN</name>
<proteinExistence type="predicted"/>
<dbReference type="Proteomes" id="UP000198959">
    <property type="component" value="Unassembled WGS sequence"/>
</dbReference>
<dbReference type="RefSeq" id="WP_091649071.1">
    <property type="nucleotide sequence ID" value="NZ_FMHW01000002.1"/>
</dbReference>
<reference evidence="4" key="1">
    <citation type="submission" date="2016-06" db="EMBL/GenBank/DDBJ databases">
        <authorList>
            <person name="Varghese N."/>
            <person name="Submissions Spin"/>
        </authorList>
    </citation>
    <scope>NUCLEOTIDE SEQUENCE [LARGE SCALE GENOMIC DNA]</scope>
    <source>
        <strain evidence="4">DSM 43817</strain>
    </source>
</reference>
<keyword evidence="4" id="KW-1185">Reference proteome</keyword>
<feature type="domain" description="Outer membrane channel protein CpnT-like N-terminal" evidence="2">
    <location>
        <begin position="41"/>
        <end position="170"/>
    </location>
</feature>
<feature type="transmembrane region" description="Helical" evidence="1">
    <location>
        <begin position="132"/>
        <end position="151"/>
    </location>
</feature>
<dbReference type="Gene3D" id="1.10.287.1060">
    <property type="entry name" value="ESAT-6-like"/>
    <property type="match status" value="1"/>
</dbReference>
<dbReference type="SUPFAM" id="SSF140453">
    <property type="entry name" value="EsxAB dimer-like"/>
    <property type="match status" value="1"/>
</dbReference>
<evidence type="ECO:0000256" key="1">
    <source>
        <dbReference type="SAM" id="Phobius"/>
    </source>
</evidence>
<evidence type="ECO:0000259" key="2">
    <source>
        <dbReference type="Pfam" id="PF25547"/>
    </source>
</evidence>